<keyword evidence="3" id="KW-1185">Reference proteome</keyword>
<evidence type="ECO:0000259" key="1">
    <source>
        <dbReference type="PROSITE" id="PS50206"/>
    </source>
</evidence>
<feature type="domain" description="Rhodanese" evidence="1">
    <location>
        <begin position="451"/>
        <end position="565"/>
    </location>
</feature>
<dbReference type="PANTHER" id="PTHR10314">
    <property type="entry name" value="CYSTATHIONINE BETA-SYNTHASE"/>
    <property type="match status" value="1"/>
</dbReference>
<gene>
    <name evidence="2" type="ORF">CT0861_01639</name>
</gene>
<dbReference type="STRING" id="708197.A0A161WN66"/>
<dbReference type="SUPFAM" id="SSF52821">
    <property type="entry name" value="Rhodanese/Cell cycle control phosphatase"/>
    <property type="match status" value="1"/>
</dbReference>
<dbReference type="Pfam" id="PF00581">
    <property type="entry name" value="Rhodanese"/>
    <property type="match status" value="1"/>
</dbReference>
<dbReference type="PROSITE" id="PS50206">
    <property type="entry name" value="RHODANESE_3"/>
    <property type="match status" value="1"/>
</dbReference>
<dbReference type="CDD" id="cd00158">
    <property type="entry name" value="RHOD"/>
    <property type="match status" value="1"/>
</dbReference>
<dbReference type="SUPFAM" id="SSF53686">
    <property type="entry name" value="Tryptophan synthase beta subunit-like PLP-dependent enzymes"/>
    <property type="match status" value="1"/>
</dbReference>
<dbReference type="Gene3D" id="3.40.50.1100">
    <property type="match status" value="2"/>
</dbReference>
<sequence>MNHLNIFRGPESVANYYNPDNSPPLPLVEIPDRLNPFRRDGVRIYAKLLTALPAQNVKSLPALGMLLAQPDAADKSIVEASSGSTVLSLGILSRVLWGNERVTAFVTNKKHPDSLKLLRFFGLKVSLYGGLAQQEPTDPRGIMQRLRESTARDINICYPGQYDNEDNWKSHERWTGPQILSQLPEINIFCTTVGTGGCITGTGKYLKSQNPSIQVVGVFNVFGDPTPGPRHFYGFHTCGFPWKGTVDSQQEVSSADAYRMSMKLSREGIIAGPSSGEALHGLLDYIAEAKSNGKLQGLADAATGETSCVFTCSDLPYQYLDGYFQKLAKDDFSPIENEVRTLSMEVPSSFRGRQLTKVLLAFQILLSCDQDRHDERWILDPQRAADMLNTRYPSSSGKEDEAYGTQISERSVQNRVAKSKSGNKGGFIGWVKTCFMGIEPPGEASSLEGFVQQSLVVLDLRSARDFLRRHIKGAHQMSLDTLCPGAAAGVDLFGDADAVYKVWTNLQILLGEPRTADVLGNVKRHGTPVLVLCYNGEVSRLATSLLRANGVEALSVRGGTDELWKVLDDE</sequence>
<dbReference type="Proteomes" id="UP000076552">
    <property type="component" value="Unassembled WGS sequence"/>
</dbReference>
<evidence type="ECO:0000313" key="3">
    <source>
        <dbReference type="Proteomes" id="UP000076552"/>
    </source>
</evidence>
<dbReference type="InterPro" id="IPR036873">
    <property type="entry name" value="Rhodanese-like_dom_sf"/>
</dbReference>
<evidence type="ECO:0000313" key="2">
    <source>
        <dbReference type="EMBL" id="KZL72566.1"/>
    </source>
</evidence>
<dbReference type="InterPro" id="IPR050214">
    <property type="entry name" value="Cys_Synth/Cystath_Beta-Synth"/>
</dbReference>
<dbReference type="InterPro" id="IPR001926">
    <property type="entry name" value="TrpB-like_PALP"/>
</dbReference>
<dbReference type="InterPro" id="IPR036052">
    <property type="entry name" value="TrpB-like_PALP_sf"/>
</dbReference>
<accession>A0A161WN66</accession>
<organism evidence="2 3">
    <name type="scientific">Colletotrichum tofieldiae</name>
    <dbReference type="NCBI Taxonomy" id="708197"/>
    <lineage>
        <taxon>Eukaryota</taxon>
        <taxon>Fungi</taxon>
        <taxon>Dikarya</taxon>
        <taxon>Ascomycota</taxon>
        <taxon>Pezizomycotina</taxon>
        <taxon>Sordariomycetes</taxon>
        <taxon>Hypocreomycetidae</taxon>
        <taxon>Glomerellales</taxon>
        <taxon>Glomerellaceae</taxon>
        <taxon>Colletotrichum</taxon>
        <taxon>Colletotrichum spaethianum species complex</taxon>
    </lineage>
</organism>
<name>A0A161WN66_9PEZI</name>
<dbReference type="InterPro" id="IPR001763">
    <property type="entry name" value="Rhodanese-like_dom"/>
</dbReference>
<dbReference type="Gene3D" id="3.40.250.10">
    <property type="entry name" value="Rhodanese-like domain"/>
    <property type="match status" value="1"/>
</dbReference>
<dbReference type="EMBL" id="LFIV01000056">
    <property type="protein sequence ID" value="KZL72566.1"/>
    <property type="molecule type" value="Genomic_DNA"/>
</dbReference>
<proteinExistence type="predicted"/>
<protein>
    <submittedName>
        <fullName evidence="2">Cysteine synthase K/M:Cysteine synthase B</fullName>
    </submittedName>
</protein>
<dbReference type="Pfam" id="PF00291">
    <property type="entry name" value="PALP"/>
    <property type="match status" value="1"/>
</dbReference>
<dbReference type="AlphaFoldDB" id="A0A161WN66"/>
<reference evidence="2 3" key="1">
    <citation type="submission" date="2015-06" db="EMBL/GenBank/DDBJ databases">
        <title>Survival trade-offs in plant roots during colonization by closely related pathogenic and mutualistic fungi.</title>
        <authorList>
            <person name="Hacquard S."/>
            <person name="Kracher B."/>
            <person name="Hiruma K."/>
            <person name="Weinman A."/>
            <person name="Muench P."/>
            <person name="Garrido Oter R."/>
            <person name="Ver Loren van Themaat E."/>
            <person name="Dallerey J.-F."/>
            <person name="Damm U."/>
            <person name="Henrissat B."/>
            <person name="Lespinet O."/>
            <person name="Thon M."/>
            <person name="Kemen E."/>
            <person name="McHardy A.C."/>
            <person name="Schulze-Lefert P."/>
            <person name="O'Connell R.J."/>
        </authorList>
    </citation>
    <scope>NUCLEOTIDE SEQUENCE [LARGE SCALE GENOMIC DNA]</scope>
    <source>
        <strain evidence="2 3">0861</strain>
    </source>
</reference>
<comment type="caution">
    <text evidence="2">The sequence shown here is derived from an EMBL/GenBank/DDBJ whole genome shotgun (WGS) entry which is preliminary data.</text>
</comment>